<organism evidence="1 2">
    <name type="scientific">Ixodes persulcatus</name>
    <name type="common">Taiga tick</name>
    <dbReference type="NCBI Taxonomy" id="34615"/>
    <lineage>
        <taxon>Eukaryota</taxon>
        <taxon>Metazoa</taxon>
        <taxon>Ecdysozoa</taxon>
        <taxon>Arthropoda</taxon>
        <taxon>Chelicerata</taxon>
        <taxon>Arachnida</taxon>
        <taxon>Acari</taxon>
        <taxon>Parasitiformes</taxon>
        <taxon>Ixodida</taxon>
        <taxon>Ixodoidea</taxon>
        <taxon>Ixodidae</taxon>
        <taxon>Ixodinae</taxon>
        <taxon>Ixodes</taxon>
    </lineage>
</organism>
<accession>A0AC60P5S0</accession>
<gene>
    <name evidence="1" type="ORF">HPB47_008173</name>
</gene>
<dbReference type="EMBL" id="JABSTQ010011156">
    <property type="protein sequence ID" value="KAG0414681.1"/>
    <property type="molecule type" value="Genomic_DNA"/>
</dbReference>
<reference evidence="1 2" key="1">
    <citation type="journal article" date="2020" name="Cell">
        <title>Large-Scale Comparative Analyses of Tick Genomes Elucidate Their Genetic Diversity and Vector Capacities.</title>
        <authorList>
            <consortium name="Tick Genome and Microbiome Consortium (TIGMIC)"/>
            <person name="Jia N."/>
            <person name="Wang J."/>
            <person name="Shi W."/>
            <person name="Du L."/>
            <person name="Sun Y."/>
            <person name="Zhan W."/>
            <person name="Jiang J.F."/>
            <person name="Wang Q."/>
            <person name="Zhang B."/>
            <person name="Ji P."/>
            <person name="Bell-Sakyi L."/>
            <person name="Cui X.M."/>
            <person name="Yuan T.T."/>
            <person name="Jiang B.G."/>
            <person name="Yang W.F."/>
            <person name="Lam T.T."/>
            <person name="Chang Q.C."/>
            <person name="Ding S.J."/>
            <person name="Wang X.J."/>
            <person name="Zhu J.G."/>
            <person name="Ruan X.D."/>
            <person name="Zhao L."/>
            <person name="Wei J.T."/>
            <person name="Ye R.Z."/>
            <person name="Que T.C."/>
            <person name="Du C.H."/>
            <person name="Zhou Y.H."/>
            <person name="Cheng J.X."/>
            <person name="Dai P.F."/>
            <person name="Guo W.B."/>
            <person name="Han X.H."/>
            <person name="Huang E.J."/>
            <person name="Li L.F."/>
            <person name="Wei W."/>
            <person name="Gao Y.C."/>
            <person name="Liu J.Z."/>
            <person name="Shao H.Z."/>
            <person name="Wang X."/>
            <person name="Wang C.C."/>
            <person name="Yang T.C."/>
            <person name="Huo Q.B."/>
            <person name="Li W."/>
            <person name="Chen H.Y."/>
            <person name="Chen S.E."/>
            <person name="Zhou L.G."/>
            <person name="Ni X.B."/>
            <person name="Tian J.H."/>
            <person name="Sheng Y."/>
            <person name="Liu T."/>
            <person name="Pan Y.S."/>
            <person name="Xia L.Y."/>
            <person name="Li J."/>
            <person name="Zhao F."/>
            <person name="Cao W.C."/>
        </authorList>
    </citation>
    <scope>NUCLEOTIDE SEQUENCE [LARGE SCALE GENOMIC DNA]</scope>
    <source>
        <strain evidence="1">Iper-2018</strain>
    </source>
</reference>
<keyword evidence="2" id="KW-1185">Reference proteome</keyword>
<evidence type="ECO:0000313" key="1">
    <source>
        <dbReference type="EMBL" id="KAG0414681.1"/>
    </source>
</evidence>
<name>A0AC60P5S0_IXOPE</name>
<comment type="caution">
    <text evidence="1">The sequence shown here is derived from an EMBL/GenBank/DDBJ whole genome shotgun (WGS) entry which is preliminary data.</text>
</comment>
<sequence length="545" mass="60965">MFARITSSGSEKRSMDPPNSPVIPLTSPTSKAQLGATKELETDERIDKMDSRLAHLIEAKQSIKARWQKQRSNRRLRKKIAELNRQIEAHCKMLCTQQWNEACNEGDGQIHKGKTWNMLRHLLDDTKTKGHQNNNLARILHRAICEHGEDKEAKVAAFHIWRPSERKTYKAALGLLGSTSTENFVALGVHNTLDEIAEAQRTAQLERLTETRTGRQILRDLGLEPREGKQQTNVPIPDSINRKLRVCPIPRNVNPEHNKERRLARAKASWTSTPEKKAPSTWTRRSIEGAATHTRRWSSGHRRVQRRPRRASGLEKHTGRKRTAVKNYAKGRVCSEAARILRKAEDIGRKKAVVIRWFLAHMGSDVSERGNANHNETANAAARGLTNRAAANTADLECWSWCSAKDKMTSFNEIVKWKLPDVRLKPRLEQLVGSGWDRTMRHRATSVASSQGLLQAHLFRPAIVPPAIRGFPGPGGAVKNGTFGNLLPSFNAAETSPKTSPDVFRTDAHLSKAAQNVSQRVRDVNGTCVCVRVGSCAPEGERGLA</sequence>
<evidence type="ECO:0000313" key="2">
    <source>
        <dbReference type="Proteomes" id="UP000805193"/>
    </source>
</evidence>
<proteinExistence type="predicted"/>
<dbReference type="Proteomes" id="UP000805193">
    <property type="component" value="Unassembled WGS sequence"/>
</dbReference>
<protein>
    <submittedName>
        <fullName evidence="1">Uncharacterized protein</fullName>
    </submittedName>
</protein>